<evidence type="ECO:0000256" key="1">
    <source>
        <dbReference type="SAM" id="MobiDB-lite"/>
    </source>
</evidence>
<proteinExistence type="predicted"/>
<evidence type="ECO:0000313" key="3">
    <source>
        <dbReference type="Proteomes" id="UP000662637"/>
    </source>
</evidence>
<name>A0A834Q2K4_MARMO</name>
<organism evidence="2 3">
    <name type="scientific">Marmota monax</name>
    <name type="common">Woodchuck</name>
    <dbReference type="NCBI Taxonomy" id="9995"/>
    <lineage>
        <taxon>Eukaryota</taxon>
        <taxon>Metazoa</taxon>
        <taxon>Chordata</taxon>
        <taxon>Craniata</taxon>
        <taxon>Vertebrata</taxon>
        <taxon>Euteleostomi</taxon>
        <taxon>Mammalia</taxon>
        <taxon>Eutheria</taxon>
        <taxon>Euarchontoglires</taxon>
        <taxon>Glires</taxon>
        <taxon>Rodentia</taxon>
        <taxon>Sciuromorpha</taxon>
        <taxon>Sciuridae</taxon>
        <taxon>Xerinae</taxon>
        <taxon>Marmotini</taxon>
        <taxon>Marmota</taxon>
    </lineage>
</organism>
<reference evidence="2" key="1">
    <citation type="submission" date="2020-08" db="EMBL/GenBank/DDBJ databases">
        <authorList>
            <person name="Shumante A."/>
            <person name="Zimin A.V."/>
            <person name="Puiu D."/>
            <person name="Salzberg S.L."/>
        </authorList>
    </citation>
    <scope>NUCLEOTIDE SEQUENCE</scope>
    <source>
        <strain evidence="2">WC2-LM</strain>
        <tissue evidence="2">Liver</tissue>
    </source>
</reference>
<feature type="region of interest" description="Disordered" evidence="1">
    <location>
        <begin position="1"/>
        <end position="75"/>
    </location>
</feature>
<comment type="caution">
    <text evidence="2">The sequence shown here is derived from an EMBL/GenBank/DDBJ whole genome shotgun (WGS) entry which is preliminary data.</text>
</comment>
<accession>A0A834Q2K4</accession>
<dbReference type="Proteomes" id="UP000662637">
    <property type="component" value="Unassembled WGS sequence"/>
</dbReference>
<dbReference type="AlphaFoldDB" id="A0A834Q2K4"/>
<gene>
    <name evidence="2" type="ORF">GHT09_000681</name>
</gene>
<sequence length="75" mass="7669">MSDASLSRRSPHSRVSAPRTSGGNSTSSGGGSHLKPPALGSSCKNETPIRQAPQEDIDDSPPPGRAVQFRAPGSS</sequence>
<evidence type="ECO:0000313" key="2">
    <source>
        <dbReference type="EMBL" id="KAF7467871.1"/>
    </source>
</evidence>
<protein>
    <submittedName>
        <fullName evidence="2">Uncharacterized protein</fullName>
    </submittedName>
</protein>
<dbReference type="EMBL" id="WJEC01007794">
    <property type="protein sequence ID" value="KAF7467871.1"/>
    <property type="molecule type" value="Genomic_DNA"/>
</dbReference>